<evidence type="ECO:0000256" key="13">
    <source>
        <dbReference type="SAM" id="Phobius"/>
    </source>
</evidence>
<keyword evidence="11" id="KW-0325">Glycoprotein</keyword>
<evidence type="ECO:0000256" key="1">
    <source>
        <dbReference type="ARBA" id="ARBA00004245"/>
    </source>
</evidence>
<evidence type="ECO:0000256" key="12">
    <source>
        <dbReference type="ARBA" id="ARBA00023212"/>
    </source>
</evidence>
<reference evidence="15" key="1">
    <citation type="submission" date="2023-03" db="EMBL/GenBank/DDBJ databases">
        <title>Electrophorus voltai genome.</title>
        <authorList>
            <person name="Bian C."/>
        </authorList>
    </citation>
    <scope>NUCLEOTIDE SEQUENCE</scope>
    <source>
        <strain evidence="15">CB-2022</strain>
        <tissue evidence="15">Muscle</tissue>
    </source>
</reference>
<dbReference type="Pfam" id="PF04790">
    <property type="entry name" value="Sarcoglycan_1"/>
    <property type="match status" value="1"/>
</dbReference>
<evidence type="ECO:0000256" key="4">
    <source>
        <dbReference type="ARBA" id="ARBA00022475"/>
    </source>
</evidence>
<comment type="subcellular location">
    <subcellularLocation>
        <location evidence="2">Cell membrane</location>
        <location evidence="2">Sarcolemma</location>
        <topology evidence="2">Single-pass type II membrane protein</topology>
    </subcellularLocation>
    <subcellularLocation>
        <location evidence="1">Cytoplasm</location>
        <location evidence="1">Cytoskeleton</location>
    </subcellularLocation>
</comment>
<keyword evidence="4" id="KW-1003">Cell membrane</keyword>
<keyword evidence="9 13" id="KW-0472">Membrane</keyword>
<evidence type="ECO:0000256" key="14">
    <source>
        <dbReference type="SAM" id="SignalP"/>
    </source>
</evidence>
<accession>A0AAD8Z6X2</accession>
<name>A0AAD8Z6X2_9TELE</name>
<evidence type="ECO:0000256" key="8">
    <source>
        <dbReference type="ARBA" id="ARBA00022989"/>
    </source>
</evidence>
<evidence type="ECO:0000256" key="11">
    <source>
        <dbReference type="ARBA" id="ARBA00023180"/>
    </source>
</evidence>
<keyword evidence="14" id="KW-0732">Signal</keyword>
<comment type="similarity">
    <text evidence="3">Belongs to the sarcoglycan beta/delta/gamma/zeta family.</text>
</comment>
<dbReference type="GO" id="GO:0060047">
    <property type="term" value="P:heart contraction"/>
    <property type="evidence" value="ECO:0007669"/>
    <property type="project" value="TreeGrafter"/>
</dbReference>
<dbReference type="InterPro" id="IPR006875">
    <property type="entry name" value="Sarcoglycan"/>
</dbReference>
<comment type="caution">
    <text evidence="15">The sequence shown here is derived from an EMBL/GenBank/DDBJ whole genome shotgun (WGS) entry which is preliminary data.</text>
</comment>
<evidence type="ECO:0000313" key="15">
    <source>
        <dbReference type="EMBL" id="KAK1792485.1"/>
    </source>
</evidence>
<feature type="signal peptide" evidence="14">
    <location>
        <begin position="1"/>
        <end position="22"/>
    </location>
</feature>
<keyword evidence="7" id="KW-0735">Signal-anchor</keyword>
<evidence type="ECO:0000256" key="2">
    <source>
        <dbReference type="ARBA" id="ARBA00004274"/>
    </source>
</evidence>
<dbReference type="PANTHER" id="PTHR12939">
    <property type="entry name" value="SARCOGLYCAN"/>
    <property type="match status" value="1"/>
</dbReference>
<dbReference type="InterPro" id="IPR039972">
    <property type="entry name" value="Sarcoglycan_gamma/delta/zeta"/>
</dbReference>
<dbReference type="GO" id="GO:0048738">
    <property type="term" value="P:cardiac muscle tissue development"/>
    <property type="evidence" value="ECO:0007669"/>
    <property type="project" value="TreeGrafter"/>
</dbReference>
<sequence length="424" mass="46863">MRSHRPALVPLCILCSLYTGASLLLCSLVPCYMADIQCLRGVCGVFARCLWGCLRGGSLRVSSCKQHVMSGEEEKLDGFISGPHDPVRPCPTLSDPVRPCTTLSDPVRPCPTLSDPVRPYPTLSDPIRPCLNSDPGLGGELIVPRPVETSPGRALRSPLMTQEQYLLASQPGAVPRPGSPAPYPVGIYGWRKRCLYFFILLLLVTMIVNLALTVWILKVMNFTVEFYPCLSPSLQWENQGLDLWVLSRSRPVCAVQDGMGNLRVTKEGVRLEGVSEFLLPLYVKEVKSRQVRSQQVDTFHPGFGECRSQRARRGRQGCVGLAALTVDGFLITHQPPGSVHCLLMESDMRSDVARGFVLREDGSLRLGWPMGSPWPALFLIVPHRRFCERELWQQCPAGAEVWVVSERSFTSAAPGGAWVVARQP</sequence>
<proteinExistence type="inferred from homology"/>
<keyword evidence="16" id="KW-1185">Reference proteome</keyword>
<evidence type="ECO:0000256" key="6">
    <source>
        <dbReference type="ARBA" id="ARBA00022692"/>
    </source>
</evidence>
<dbReference type="Proteomes" id="UP001239994">
    <property type="component" value="Unassembled WGS sequence"/>
</dbReference>
<dbReference type="PANTHER" id="PTHR12939:SF5">
    <property type="entry name" value="ZETA-SARCOGLYCAN"/>
    <property type="match status" value="1"/>
</dbReference>
<keyword evidence="6 13" id="KW-0812">Transmembrane</keyword>
<dbReference type="GO" id="GO:0005856">
    <property type="term" value="C:cytoskeleton"/>
    <property type="evidence" value="ECO:0007669"/>
    <property type="project" value="UniProtKB-SubCell"/>
</dbReference>
<gene>
    <name evidence="15" type="ORF">P4O66_012422</name>
</gene>
<keyword evidence="8 13" id="KW-1133">Transmembrane helix</keyword>
<protein>
    <submittedName>
        <fullName evidence="15">Uncharacterized protein</fullName>
    </submittedName>
</protein>
<evidence type="ECO:0000256" key="5">
    <source>
        <dbReference type="ARBA" id="ARBA00022490"/>
    </source>
</evidence>
<keyword evidence="5" id="KW-0963">Cytoplasm</keyword>
<dbReference type="GO" id="GO:0016012">
    <property type="term" value="C:sarcoglycan complex"/>
    <property type="evidence" value="ECO:0007669"/>
    <property type="project" value="InterPro"/>
</dbReference>
<evidence type="ECO:0000256" key="7">
    <source>
        <dbReference type="ARBA" id="ARBA00022968"/>
    </source>
</evidence>
<dbReference type="AlphaFoldDB" id="A0AAD8Z6X2"/>
<organism evidence="15 16">
    <name type="scientific">Electrophorus voltai</name>
    <dbReference type="NCBI Taxonomy" id="2609070"/>
    <lineage>
        <taxon>Eukaryota</taxon>
        <taxon>Metazoa</taxon>
        <taxon>Chordata</taxon>
        <taxon>Craniata</taxon>
        <taxon>Vertebrata</taxon>
        <taxon>Euteleostomi</taxon>
        <taxon>Actinopterygii</taxon>
        <taxon>Neopterygii</taxon>
        <taxon>Teleostei</taxon>
        <taxon>Ostariophysi</taxon>
        <taxon>Gymnotiformes</taxon>
        <taxon>Gymnotoidei</taxon>
        <taxon>Gymnotidae</taxon>
        <taxon>Electrophorus</taxon>
    </lineage>
</organism>
<evidence type="ECO:0000256" key="3">
    <source>
        <dbReference type="ARBA" id="ARBA00007574"/>
    </source>
</evidence>
<feature type="transmembrane region" description="Helical" evidence="13">
    <location>
        <begin position="195"/>
        <end position="217"/>
    </location>
</feature>
<dbReference type="GO" id="GO:0042383">
    <property type="term" value="C:sarcolemma"/>
    <property type="evidence" value="ECO:0007669"/>
    <property type="project" value="UniProtKB-SubCell"/>
</dbReference>
<keyword evidence="10" id="KW-1015">Disulfide bond</keyword>
<dbReference type="EMBL" id="JAROKS010000019">
    <property type="protein sequence ID" value="KAK1792485.1"/>
    <property type="molecule type" value="Genomic_DNA"/>
</dbReference>
<feature type="chain" id="PRO_5041913665" evidence="14">
    <location>
        <begin position="23"/>
        <end position="424"/>
    </location>
</feature>
<keyword evidence="12" id="KW-0206">Cytoskeleton</keyword>
<evidence type="ECO:0000256" key="9">
    <source>
        <dbReference type="ARBA" id="ARBA00023136"/>
    </source>
</evidence>
<evidence type="ECO:0000313" key="16">
    <source>
        <dbReference type="Proteomes" id="UP001239994"/>
    </source>
</evidence>
<evidence type="ECO:0000256" key="10">
    <source>
        <dbReference type="ARBA" id="ARBA00023157"/>
    </source>
</evidence>